<keyword evidence="1" id="KW-0812">Transmembrane</keyword>
<reference evidence="2 3" key="1">
    <citation type="journal article" date="2017" name="Nat. Ecol. Evol.">
        <title>Scallop genome provides insights into evolution of bilaterian karyotype and development.</title>
        <authorList>
            <person name="Wang S."/>
            <person name="Zhang J."/>
            <person name="Jiao W."/>
            <person name="Li J."/>
            <person name="Xun X."/>
            <person name="Sun Y."/>
            <person name="Guo X."/>
            <person name="Huan P."/>
            <person name="Dong B."/>
            <person name="Zhang L."/>
            <person name="Hu X."/>
            <person name="Sun X."/>
            <person name="Wang J."/>
            <person name="Zhao C."/>
            <person name="Wang Y."/>
            <person name="Wang D."/>
            <person name="Huang X."/>
            <person name="Wang R."/>
            <person name="Lv J."/>
            <person name="Li Y."/>
            <person name="Zhang Z."/>
            <person name="Liu B."/>
            <person name="Lu W."/>
            <person name="Hui Y."/>
            <person name="Liang J."/>
            <person name="Zhou Z."/>
            <person name="Hou R."/>
            <person name="Li X."/>
            <person name="Liu Y."/>
            <person name="Li H."/>
            <person name="Ning X."/>
            <person name="Lin Y."/>
            <person name="Zhao L."/>
            <person name="Xing Q."/>
            <person name="Dou J."/>
            <person name="Li Y."/>
            <person name="Mao J."/>
            <person name="Guo H."/>
            <person name="Dou H."/>
            <person name="Li T."/>
            <person name="Mu C."/>
            <person name="Jiang W."/>
            <person name="Fu Q."/>
            <person name="Fu X."/>
            <person name="Miao Y."/>
            <person name="Liu J."/>
            <person name="Yu Q."/>
            <person name="Li R."/>
            <person name="Liao H."/>
            <person name="Li X."/>
            <person name="Kong Y."/>
            <person name="Jiang Z."/>
            <person name="Chourrout D."/>
            <person name="Li R."/>
            <person name="Bao Z."/>
        </authorList>
    </citation>
    <scope>NUCLEOTIDE SEQUENCE [LARGE SCALE GENOMIC DNA]</scope>
    <source>
        <strain evidence="2 3">PY_sf001</strain>
    </source>
</reference>
<evidence type="ECO:0000313" key="2">
    <source>
        <dbReference type="EMBL" id="OWF53225.1"/>
    </source>
</evidence>
<feature type="transmembrane region" description="Helical" evidence="1">
    <location>
        <begin position="68"/>
        <end position="90"/>
    </location>
</feature>
<dbReference type="Proteomes" id="UP000242188">
    <property type="component" value="Unassembled WGS sequence"/>
</dbReference>
<feature type="transmembrane region" description="Helical" evidence="1">
    <location>
        <begin position="162"/>
        <end position="187"/>
    </location>
</feature>
<keyword evidence="1" id="KW-0472">Membrane</keyword>
<dbReference type="Pfam" id="PF21534">
    <property type="entry name" value="Rost"/>
    <property type="match status" value="1"/>
</dbReference>
<dbReference type="AlphaFoldDB" id="A0A210QWV9"/>
<dbReference type="GO" id="GO:0016020">
    <property type="term" value="C:membrane"/>
    <property type="evidence" value="ECO:0007669"/>
    <property type="project" value="TreeGrafter"/>
</dbReference>
<keyword evidence="3" id="KW-1185">Reference proteome</keyword>
<feature type="transmembrane region" description="Helical" evidence="1">
    <location>
        <begin position="263"/>
        <end position="287"/>
    </location>
</feature>
<comment type="caution">
    <text evidence="2">The sequence shown here is derived from an EMBL/GenBank/DDBJ whole genome shotgun (WGS) entry which is preliminary data.</text>
</comment>
<feature type="transmembrane region" description="Helical" evidence="1">
    <location>
        <begin position="222"/>
        <end position="243"/>
    </location>
</feature>
<feature type="transmembrane region" description="Helical" evidence="1">
    <location>
        <begin position="199"/>
        <end position="215"/>
    </location>
</feature>
<dbReference type="PANTHER" id="PTHR12242">
    <property type="entry name" value="OS02G0130600 PROTEIN-RELATED"/>
    <property type="match status" value="1"/>
</dbReference>
<proteinExistence type="predicted"/>
<name>A0A210QWV9_MIZYE</name>
<dbReference type="InterPro" id="IPR049352">
    <property type="entry name" value="Rost"/>
</dbReference>
<sequence length="301" mass="34018">MCDVLKREFSWSNFRLSHQYKTDFFTSQWRWHPYVFLIVRSLLAAYSIASLSAVLAEGGGPQNIMVYLTIWTYLTLTLHFLLAAVLAFVCTCCTRYGEDHTNSIVLTRVKSEPVKAVNGSFQKDDGQQVSNTDVSVGISSTANLETGNAPSVAQFLPWHFQVCWLVSIVAQHFTIVVTIVYFTALFPFMGIQGIAVNDINMHGISTVLVLLDVAVSARPVRILHVIYPMIYGVAYAVFNVIYWSEDKVHNVVYNIMDWNNPGLAVGIVVGLAFVLVPLIQLFHFGLYRLRLHLYDRIYHTK</sequence>
<feature type="transmembrane region" description="Helical" evidence="1">
    <location>
        <begin position="34"/>
        <end position="56"/>
    </location>
</feature>
<evidence type="ECO:0000256" key="1">
    <source>
        <dbReference type="SAM" id="Phobius"/>
    </source>
</evidence>
<keyword evidence="1" id="KW-1133">Transmembrane helix</keyword>
<dbReference type="OrthoDB" id="419711at2759"/>
<gene>
    <name evidence="2" type="ORF">KP79_PYT11547</name>
</gene>
<protein>
    <submittedName>
        <fullName evidence="2">Protein rolling stone</fullName>
    </submittedName>
</protein>
<accession>A0A210QWV9</accession>
<organism evidence="2 3">
    <name type="scientific">Mizuhopecten yessoensis</name>
    <name type="common">Japanese scallop</name>
    <name type="synonym">Patinopecten yessoensis</name>
    <dbReference type="NCBI Taxonomy" id="6573"/>
    <lineage>
        <taxon>Eukaryota</taxon>
        <taxon>Metazoa</taxon>
        <taxon>Spiralia</taxon>
        <taxon>Lophotrochozoa</taxon>
        <taxon>Mollusca</taxon>
        <taxon>Bivalvia</taxon>
        <taxon>Autobranchia</taxon>
        <taxon>Pteriomorphia</taxon>
        <taxon>Pectinida</taxon>
        <taxon>Pectinoidea</taxon>
        <taxon>Pectinidae</taxon>
        <taxon>Mizuhopecten</taxon>
    </lineage>
</organism>
<dbReference type="PANTHER" id="PTHR12242:SF45">
    <property type="entry name" value="MARVEL DOMAIN-CONTAINING PROTEIN"/>
    <property type="match status" value="1"/>
</dbReference>
<evidence type="ECO:0000313" key="3">
    <source>
        <dbReference type="Proteomes" id="UP000242188"/>
    </source>
</evidence>
<dbReference type="EMBL" id="NEDP02001463">
    <property type="protein sequence ID" value="OWF53225.1"/>
    <property type="molecule type" value="Genomic_DNA"/>
</dbReference>